<comment type="subcellular location">
    <subcellularLocation>
        <location evidence="1">Membrane</location>
        <topology evidence="1">Multi-pass membrane protein</topology>
    </subcellularLocation>
</comment>
<keyword evidence="8" id="KW-1185">Reference proteome</keyword>
<evidence type="ECO:0000256" key="5">
    <source>
        <dbReference type="SAM" id="MobiDB-lite"/>
    </source>
</evidence>
<dbReference type="Pfam" id="PF02535">
    <property type="entry name" value="Zip"/>
    <property type="match status" value="1"/>
</dbReference>
<dbReference type="PANTHER" id="PTHR11040">
    <property type="entry name" value="ZINC/IRON TRANSPORTER"/>
    <property type="match status" value="1"/>
</dbReference>
<sequence>MFERKFQPQGETACGAAAFAPRPASRDGLPLSAQCNASLAFLSPLPHGGDGGGGGGGGGGIAVVPGAAGVRRALGVQEPPLPAAAPRPTSRRNGGAAAAATLAAAADAGNFKSFGSGRVLELTPSSSGARGSGGSASASGSASGSAAGSSGGGGGSYGSRGSELSRQVAIELGLPDPGSRGTGSTAGGVSQISSRGLAEEAERALRLGAVIFVQASICTHSIPVGIALGLQGSESLYALLLAVSVHQALEGLSVGAATLEARCGARALAALGACFAATAPAGVALGVVLRTVLDMHDPRYLIVLGVMDAIASGMLLYVAIEHMNALGTKGPWLRRQHWAAQLVVVWCFLAGGACIILVGKYS</sequence>
<reference evidence="7 8" key="1">
    <citation type="journal article" date="2013" name="BMC Genomics">
        <title>Reconstruction of the lipid metabolism for the microalga Monoraphidium neglectum from its genome sequence reveals characteristics suitable for biofuel production.</title>
        <authorList>
            <person name="Bogen C."/>
            <person name="Al-Dilaimi A."/>
            <person name="Albersmeier A."/>
            <person name="Wichmann J."/>
            <person name="Grundmann M."/>
            <person name="Rupp O."/>
            <person name="Lauersen K.J."/>
            <person name="Blifernez-Klassen O."/>
            <person name="Kalinowski J."/>
            <person name="Goesmann A."/>
            <person name="Mussgnug J.H."/>
            <person name="Kruse O."/>
        </authorList>
    </citation>
    <scope>NUCLEOTIDE SEQUENCE [LARGE SCALE GENOMIC DNA]</scope>
    <source>
        <strain evidence="7 8">SAG 48.87</strain>
    </source>
</reference>
<dbReference type="KEGG" id="mng:MNEG_3115"/>
<proteinExistence type="predicted"/>
<dbReference type="Proteomes" id="UP000054498">
    <property type="component" value="Unassembled WGS sequence"/>
</dbReference>
<keyword evidence="4 6" id="KW-0472">Membrane</keyword>
<dbReference type="AlphaFoldDB" id="A0A0D2LDQ7"/>
<dbReference type="RefSeq" id="XP_013903863.1">
    <property type="nucleotide sequence ID" value="XM_014048409.1"/>
</dbReference>
<gene>
    <name evidence="7" type="ORF">MNEG_3115</name>
</gene>
<dbReference type="GeneID" id="25735993"/>
<feature type="transmembrane region" description="Helical" evidence="6">
    <location>
        <begin position="267"/>
        <end position="288"/>
    </location>
</feature>
<accession>A0A0D2LDQ7</accession>
<evidence type="ECO:0000256" key="2">
    <source>
        <dbReference type="ARBA" id="ARBA00022692"/>
    </source>
</evidence>
<feature type="compositionally biased region" description="Low complexity" evidence="5">
    <location>
        <begin position="125"/>
        <end position="148"/>
    </location>
</feature>
<dbReference type="InterPro" id="IPR003689">
    <property type="entry name" value="ZIP"/>
</dbReference>
<feature type="transmembrane region" description="Helical" evidence="6">
    <location>
        <begin position="340"/>
        <end position="359"/>
    </location>
</feature>
<evidence type="ECO:0000313" key="8">
    <source>
        <dbReference type="Proteomes" id="UP000054498"/>
    </source>
</evidence>
<evidence type="ECO:0000256" key="3">
    <source>
        <dbReference type="ARBA" id="ARBA00022989"/>
    </source>
</evidence>
<keyword evidence="3 6" id="KW-1133">Transmembrane helix</keyword>
<feature type="compositionally biased region" description="Gly residues" evidence="5">
    <location>
        <begin position="149"/>
        <end position="158"/>
    </location>
</feature>
<dbReference type="GO" id="GO:0005886">
    <property type="term" value="C:plasma membrane"/>
    <property type="evidence" value="ECO:0007669"/>
    <property type="project" value="TreeGrafter"/>
</dbReference>
<keyword evidence="2 6" id="KW-0812">Transmembrane</keyword>
<feature type="region of interest" description="Disordered" evidence="5">
    <location>
        <begin position="173"/>
        <end position="192"/>
    </location>
</feature>
<dbReference type="STRING" id="145388.A0A0D2LDQ7"/>
<feature type="transmembrane region" description="Helical" evidence="6">
    <location>
        <begin position="300"/>
        <end position="320"/>
    </location>
</feature>
<dbReference type="GO" id="GO:0005385">
    <property type="term" value="F:zinc ion transmembrane transporter activity"/>
    <property type="evidence" value="ECO:0007669"/>
    <property type="project" value="TreeGrafter"/>
</dbReference>
<evidence type="ECO:0000313" key="7">
    <source>
        <dbReference type="EMBL" id="KIZ04844.1"/>
    </source>
</evidence>
<dbReference type="EMBL" id="KK100597">
    <property type="protein sequence ID" value="KIZ04844.1"/>
    <property type="molecule type" value="Genomic_DNA"/>
</dbReference>
<evidence type="ECO:0000256" key="6">
    <source>
        <dbReference type="SAM" id="Phobius"/>
    </source>
</evidence>
<dbReference type="PANTHER" id="PTHR11040:SF44">
    <property type="entry name" value="PROTEIN ZNTC-RELATED"/>
    <property type="match status" value="1"/>
</dbReference>
<dbReference type="OrthoDB" id="448280at2759"/>
<evidence type="ECO:0000256" key="4">
    <source>
        <dbReference type="ARBA" id="ARBA00023136"/>
    </source>
</evidence>
<name>A0A0D2LDQ7_9CHLO</name>
<feature type="region of interest" description="Disordered" evidence="5">
    <location>
        <begin position="124"/>
        <end position="161"/>
    </location>
</feature>
<evidence type="ECO:0000256" key="1">
    <source>
        <dbReference type="ARBA" id="ARBA00004141"/>
    </source>
</evidence>
<protein>
    <submittedName>
        <fullName evidence="7">Uncharacterized protein</fullName>
    </submittedName>
</protein>
<organism evidence="7 8">
    <name type="scientific">Monoraphidium neglectum</name>
    <dbReference type="NCBI Taxonomy" id="145388"/>
    <lineage>
        <taxon>Eukaryota</taxon>
        <taxon>Viridiplantae</taxon>
        <taxon>Chlorophyta</taxon>
        <taxon>core chlorophytes</taxon>
        <taxon>Chlorophyceae</taxon>
        <taxon>CS clade</taxon>
        <taxon>Sphaeropleales</taxon>
        <taxon>Selenastraceae</taxon>
        <taxon>Monoraphidium</taxon>
    </lineage>
</organism>